<comment type="caution">
    <text evidence="3">The sequence shown here is derived from an EMBL/GenBank/DDBJ whole genome shotgun (WGS) entry which is preliminary data.</text>
</comment>
<name>A0A3A2ZGF0_9EURO</name>
<dbReference type="OrthoDB" id="5422958at2759"/>
<accession>A0A3A2ZGF0</accession>
<feature type="compositionally biased region" description="Basic and acidic residues" evidence="1">
    <location>
        <begin position="355"/>
        <end position="365"/>
    </location>
</feature>
<feature type="domain" description="Gag1-like clamp" evidence="2">
    <location>
        <begin position="75"/>
        <end position="340"/>
    </location>
</feature>
<gene>
    <name evidence="3" type="ORF">PHISCL_05959</name>
</gene>
<dbReference type="PANTHER" id="PTHR28065:SF1">
    <property type="entry name" value="DUF4050 DOMAIN-CONTAINING PROTEIN"/>
    <property type="match status" value="1"/>
</dbReference>
<evidence type="ECO:0000313" key="4">
    <source>
        <dbReference type="Proteomes" id="UP000266188"/>
    </source>
</evidence>
<dbReference type="Pfam" id="PF13259">
    <property type="entry name" value="clamp_Gag1-like"/>
    <property type="match status" value="1"/>
</dbReference>
<evidence type="ECO:0000259" key="2">
    <source>
        <dbReference type="Pfam" id="PF13259"/>
    </source>
</evidence>
<dbReference type="STRING" id="2070753.A0A3A2ZGF0"/>
<organism evidence="3 4">
    <name type="scientific">Aspergillus sclerotialis</name>
    <dbReference type="NCBI Taxonomy" id="2070753"/>
    <lineage>
        <taxon>Eukaryota</taxon>
        <taxon>Fungi</taxon>
        <taxon>Dikarya</taxon>
        <taxon>Ascomycota</taxon>
        <taxon>Pezizomycotina</taxon>
        <taxon>Eurotiomycetes</taxon>
        <taxon>Eurotiomycetidae</taxon>
        <taxon>Eurotiales</taxon>
        <taxon>Aspergillaceae</taxon>
        <taxon>Aspergillus</taxon>
        <taxon>Aspergillus subgen. Polypaecilum</taxon>
    </lineage>
</organism>
<sequence>MTTAETRDSAIRDAKRYIREIVRNDWTFEPGAEHPYPPATPLCADREVTEWRLREYGSSGSELEAEPDPEPYPASPTAVQDDEDETGIGADRRRKRRRQMEEEMSWNKGLKTWMDRRDAWCGARSRKCVKGKAGGKSGKGKEIADASSGAGAGAGAGAVPVAAVGNEVEDNGKQPAAAVSTSAVSDSSSRGIEGRKGDEDEAIASRTEALTLADKEGSQQPQSAPQDKECDHSTADAEEKRKESTETPITEPDHHPASSPSEEAVVDDEESEDEPEDPLIPVVPSIISNTNPIRASINQSMYPSIYSKVVVQGLTPTVPINLADVTKAMVQGWKSDGQWPSKPANTNIVLQDDATVPKKPTDSKDGPAAGGSTETKRRRSSGVANAVRKVLHFSGHPFHRRGSSHDQHQNTTEGGR</sequence>
<protein>
    <recommendedName>
        <fullName evidence="2">Gag1-like clamp domain-containing protein</fullName>
    </recommendedName>
</protein>
<feature type="compositionally biased region" description="Low complexity" evidence="1">
    <location>
        <begin position="176"/>
        <end position="189"/>
    </location>
</feature>
<keyword evidence="4" id="KW-1185">Reference proteome</keyword>
<reference evidence="4" key="1">
    <citation type="submission" date="2017-02" db="EMBL/GenBank/DDBJ databases">
        <authorList>
            <person name="Tafer H."/>
            <person name="Lopandic K."/>
        </authorList>
    </citation>
    <scope>NUCLEOTIDE SEQUENCE [LARGE SCALE GENOMIC DNA]</scope>
    <source>
        <strain evidence="4">CBS 366.77</strain>
    </source>
</reference>
<dbReference type="AlphaFoldDB" id="A0A3A2ZGF0"/>
<dbReference type="InterPro" id="IPR053274">
    <property type="entry name" value="Fluconazole_resistance"/>
</dbReference>
<dbReference type="InterPro" id="IPR025124">
    <property type="entry name" value="Gag1-like_clamp"/>
</dbReference>
<feature type="compositionally biased region" description="Basic and acidic residues" evidence="1">
    <location>
        <begin position="226"/>
        <end position="256"/>
    </location>
</feature>
<feature type="compositionally biased region" description="Acidic residues" evidence="1">
    <location>
        <begin position="264"/>
        <end position="277"/>
    </location>
</feature>
<proteinExistence type="predicted"/>
<evidence type="ECO:0000256" key="1">
    <source>
        <dbReference type="SAM" id="MobiDB-lite"/>
    </source>
</evidence>
<dbReference type="EMBL" id="MVGC01000211">
    <property type="protein sequence ID" value="RJE21690.1"/>
    <property type="molecule type" value="Genomic_DNA"/>
</dbReference>
<dbReference type="Proteomes" id="UP000266188">
    <property type="component" value="Unassembled WGS sequence"/>
</dbReference>
<feature type="region of interest" description="Disordered" evidence="1">
    <location>
        <begin position="336"/>
        <end position="416"/>
    </location>
</feature>
<feature type="region of interest" description="Disordered" evidence="1">
    <location>
        <begin position="54"/>
        <end position="108"/>
    </location>
</feature>
<dbReference type="PANTHER" id="PTHR28065">
    <property type="entry name" value="FREQUENIN"/>
    <property type="match status" value="1"/>
</dbReference>
<feature type="region of interest" description="Disordered" evidence="1">
    <location>
        <begin position="124"/>
        <end position="284"/>
    </location>
</feature>
<evidence type="ECO:0000313" key="3">
    <source>
        <dbReference type="EMBL" id="RJE21690.1"/>
    </source>
</evidence>